<evidence type="ECO:0000313" key="2">
    <source>
        <dbReference type="Proteomes" id="UP000076532"/>
    </source>
</evidence>
<organism evidence="1 2">
    <name type="scientific">Athelia psychrophila</name>
    <dbReference type="NCBI Taxonomy" id="1759441"/>
    <lineage>
        <taxon>Eukaryota</taxon>
        <taxon>Fungi</taxon>
        <taxon>Dikarya</taxon>
        <taxon>Basidiomycota</taxon>
        <taxon>Agaricomycotina</taxon>
        <taxon>Agaricomycetes</taxon>
        <taxon>Agaricomycetidae</taxon>
        <taxon>Atheliales</taxon>
        <taxon>Atheliaceae</taxon>
        <taxon>Athelia</taxon>
    </lineage>
</organism>
<dbReference type="AlphaFoldDB" id="A0A166BJ85"/>
<dbReference type="EMBL" id="KV417643">
    <property type="protein sequence ID" value="KZP12697.1"/>
    <property type="molecule type" value="Genomic_DNA"/>
</dbReference>
<dbReference type="Proteomes" id="UP000076532">
    <property type="component" value="Unassembled WGS sequence"/>
</dbReference>
<protein>
    <submittedName>
        <fullName evidence="1">Uncharacterized protein</fullName>
    </submittedName>
</protein>
<accession>A0A166BJ85</accession>
<proteinExistence type="predicted"/>
<keyword evidence="2" id="KW-1185">Reference proteome</keyword>
<evidence type="ECO:0000313" key="1">
    <source>
        <dbReference type="EMBL" id="KZP12697.1"/>
    </source>
</evidence>
<sequence>MQLSDPAEDVRYILQALFRHKYMGLGGKLPFASWSHTTSNNLRIDAQQCLFPDVPTTLAWQANWTAIEEEDVRQLVISSRKIGLVSTLPFTLDVICCPHHSSEDVSNG</sequence>
<gene>
    <name evidence="1" type="ORF">FIBSPDRAFT_961149</name>
</gene>
<name>A0A166BJ85_9AGAM</name>
<reference evidence="1 2" key="1">
    <citation type="journal article" date="2016" name="Mol. Biol. Evol.">
        <title>Comparative Genomics of Early-Diverging Mushroom-Forming Fungi Provides Insights into the Origins of Lignocellulose Decay Capabilities.</title>
        <authorList>
            <person name="Nagy L.G."/>
            <person name="Riley R."/>
            <person name="Tritt A."/>
            <person name="Adam C."/>
            <person name="Daum C."/>
            <person name="Floudas D."/>
            <person name="Sun H."/>
            <person name="Yadav J.S."/>
            <person name="Pangilinan J."/>
            <person name="Larsson K.H."/>
            <person name="Matsuura K."/>
            <person name="Barry K."/>
            <person name="Labutti K."/>
            <person name="Kuo R."/>
            <person name="Ohm R.A."/>
            <person name="Bhattacharya S.S."/>
            <person name="Shirouzu T."/>
            <person name="Yoshinaga Y."/>
            <person name="Martin F.M."/>
            <person name="Grigoriev I.V."/>
            <person name="Hibbett D.S."/>
        </authorList>
    </citation>
    <scope>NUCLEOTIDE SEQUENCE [LARGE SCALE GENOMIC DNA]</scope>
    <source>
        <strain evidence="1 2">CBS 109695</strain>
    </source>
</reference>